<organism evidence="4 5">
    <name type="scientific">Paenibacillus gansuensis</name>
    <dbReference type="NCBI Taxonomy" id="306542"/>
    <lineage>
        <taxon>Bacteria</taxon>
        <taxon>Bacillati</taxon>
        <taxon>Bacillota</taxon>
        <taxon>Bacilli</taxon>
        <taxon>Bacillales</taxon>
        <taxon>Paenibacillaceae</taxon>
        <taxon>Paenibacillus</taxon>
    </lineage>
</organism>
<evidence type="ECO:0000256" key="1">
    <source>
        <dbReference type="ARBA" id="ARBA00022598"/>
    </source>
</evidence>
<dbReference type="InterPro" id="IPR013815">
    <property type="entry name" value="ATP_grasp_subdomain_1"/>
</dbReference>
<keyword evidence="5" id="KW-1185">Reference proteome</keyword>
<dbReference type="Pfam" id="PF07478">
    <property type="entry name" value="Dala_Dala_lig_C"/>
    <property type="match status" value="1"/>
</dbReference>
<dbReference type="Gene3D" id="3.30.470.20">
    <property type="entry name" value="ATP-grasp fold, B domain"/>
    <property type="match status" value="1"/>
</dbReference>
<dbReference type="RefSeq" id="WP_377602027.1">
    <property type="nucleotide sequence ID" value="NZ_JBHUME010000007.1"/>
</dbReference>
<dbReference type="SUPFAM" id="SSF56059">
    <property type="entry name" value="Glutathione synthetase ATP-binding domain-like"/>
    <property type="match status" value="1"/>
</dbReference>
<sequence length="404" mass="46772">MNKAVILGCNYYIGLSVIRCLGKHGIHTVAVDYTNDAYGARSKYCSERLIAPHYKEQKEQFIEYLIQYARRQALPPVLIPCHDSFVELIDQNLTELRKHYLIPQTEPGLYTRLMNKEKLHELAVSHGIRVPETVRPEDEHLFEKVDEIIKYPCIVKPTDSPAFVAVFRKKLFQVNNQQELVQALERARKANLEVIIQRIIPGFDDHMHTFDVYLDQNAKATHWVTCQKYRQYPINFGASVYTGQKYVQELYDIGAPFLEAVGYKGFAEIEFKKDAQTGAYYLIEVNVRITNLNQLLYKSGINIPYITYRELTGQAPVPPKAVTENTNRVFWYFFEDMLAVRDYIRTKQLTYTQVIASLFKPKAYAIWDWSDPMPAFSYAALLGGKVLRKFRPAKTDPNQSKMKG</sequence>
<dbReference type="EMBL" id="JBHUME010000007">
    <property type="protein sequence ID" value="MFD2612449.1"/>
    <property type="molecule type" value="Genomic_DNA"/>
</dbReference>
<name>A0ABW5PC40_9BACL</name>
<keyword evidence="1 4" id="KW-0436">Ligase</keyword>
<dbReference type="GO" id="GO:0016874">
    <property type="term" value="F:ligase activity"/>
    <property type="evidence" value="ECO:0007669"/>
    <property type="project" value="UniProtKB-KW"/>
</dbReference>
<dbReference type="InterPro" id="IPR005479">
    <property type="entry name" value="CPAse_ATP-bd"/>
</dbReference>
<gene>
    <name evidence="4" type="ORF">ACFSUF_08450</name>
</gene>
<evidence type="ECO:0000313" key="5">
    <source>
        <dbReference type="Proteomes" id="UP001597541"/>
    </source>
</evidence>
<evidence type="ECO:0000256" key="2">
    <source>
        <dbReference type="PROSITE-ProRule" id="PRU00409"/>
    </source>
</evidence>
<keyword evidence="2" id="KW-0547">Nucleotide-binding</keyword>
<accession>A0ABW5PC40</accession>
<dbReference type="Proteomes" id="UP001597541">
    <property type="component" value="Unassembled WGS sequence"/>
</dbReference>
<dbReference type="InterPro" id="IPR011095">
    <property type="entry name" value="Dala_Dala_lig_C"/>
</dbReference>
<dbReference type="PROSITE" id="PS00867">
    <property type="entry name" value="CPSASE_2"/>
    <property type="match status" value="1"/>
</dbReference>
<dbReference type="Gene3D" id="3.30.1490.20">
    <property type="entry name" value="ATP-grasp fold, A domain"/>
    <property type="match status" value="1"/>
</dbReference>
<evidence type="ECO:0000259" key="3">
    <source>
        <dbReference type="PROSITE" id="PS50975"/>
    </source>
</evidence>
<dbReference type="PROSITE" id="PS50975">
    <property type="entry name" value="ATP_GRASP"/>
    <property type="match status" value="1"/>
</dbReference>
<reference evidence="5" key="1">
    <citation type="journal article" date="2019" name="Int. J. Syst. Evol. Microbiol.">
        <title>The Global Catalogue of Microorganisms (GCM) 10K type strain sequencing project: providing services to taxonomists for standard genome sequencing and annotation.</title>
        <authorList>
            <consortium name="The Broad Institute Genomics Platform"/>
            <consortium name="The Broad Institute Genome Sequencing Center for Infectious Disease"/>
            <person name="Wu L."/>
            <person name="Ma J."/>
        </authorList>
    </citation>
    <scope>NUCLEOTIDE SEQUENCE [LARGE SCALE GENOMIC DNA]</scope>
    <source>
        <strain evidence="5">KCTC 3950</strain>
    </source>
</reference>
<protein>
    <submittedName>
        <fullName evidence="4">Carboxylate--amine ligase</fullName>
    </submittedName>
</protein>
<evidence type="ECO:0000313" key="4">
    <source>
        <dbReference type="EMBL" id="MFD2612449.1"/>
    </source>
</evidence>
<dbReference type="InterPro" id="IPR011761">
    <property type="entry name" value="ATP-grasp"/>
</dbReference>
<proteinExistence type="predicted"/>
<comment type="caution">
    <text evidence="4">The sequence shown here is derived from an EMBL/GenBank/DDBJ whole genome shotgun (WGS) entry which is preliminary data.</text>
</comment>
<feature type="domain" description="ATP-grasp" evidence="3">
    <location>
        <begin position="120"/>
        <end position="312"/>
    </location>
</feature>
<keyword evidence="2" id="KW-0067">ATP-binding</keyword>